<dbReference type="Proteomes" id="UP000800036">
    <property type="component" value="Unassembled WGS sequence"/>
</dbReference>
<evidence type="ECO:0000313" key="2">
    <source>
        <dbReference type="EMBL" id="KAF1965445.1"/>
    </source>
</evidence>
<evidence type="ECO:0000313" key="3">
    <source>
        <dbReference type="Proteomes" id="UP000800036"/>
    </source>
</evidence>
<name>A0A6A5UKT2_9PLEO</name>
<dbReference type="AlphaFoldDB" id="A0A6A5UKT2"/>
<protein>
    <recommendedName>
        <fullName evidence="1">Apple domain-containing protein</fullName>
    </recommendedName>
</protein>
<organism evidence="2 3">
    <name type="scientific">Bimuria novae-zelandiae CBS 107.79</name>
    <dbReference type="NCBI Taxonomy" id="1447943"/>
    <lineage>
        <taxon>Eukaryota</taxon>
        <taxon>Fungi</taxon>
        <taxon>Dikarya</taxon>
        <taxon>Ascomycota</taxon>
        <taxon>Pezizomycotina</taxon>
        <taxon>Dothideomycetes</taxon>
        <taxon>Pleosporomycetidae</taxon>
        <taxon>Pleosporales</taxon>
        <taxon>Massarineae</taxon>
        <taxon>Didymosphaeriaceae</taxon>
        <taxon>Bimuria</taxon>
    </lineage>
</organism>
<keyword evidence="3" id="KW-1185">Reference proteome</keyword>
<reference evidence="2" key="1">
    <citation type="journal article" date="2020" name="Stud. Mycol.">
        <title>101 Dothideomycetes genomes: a test case for predicting lifestyles and emergence of pathogens.</title>
        <authorList>
            <person name="Haridas S."/>
            <person name="Albert R."/>
            <person name="Binder M."/>
            <person name="Bloem J."/>
            <person name="Labutti K."/>
            <person name="Salamov A."/>
            <person name="Andreopoulos B."/>
            <person name="Baker S."/>
            <person name="Barry K."/>
            <person name="Bills G."/>
            <person name="Bluhm B."/>
            <person name="Cannon C."/>
            <person name="Castanera R."/>
            <person name="Culley D."/>
            <person name="Daum C."/>
            <person name="Ezra D."/>
            <person name="Gonzalez J."/>
            <person name="Henrissat B."/>
            <person name="Kuo A."/>
            <person name="Liang C."/>
            <person name="Lipzen A."/>
            <person name="Lutzoni F."/>
            <person name="Magnuson J."/>
            <person name="Mondo S."/>
            <person name="Nolan M."/>
            <person name="Ohm R."/>
            <person name="Pangilinan J."/>
            <person name="Park H.-J."/>
            <person name="Ramirez L."/>
            <person name="Alfaro M."/>
            <person name="Sun H."/>
            <person name="Tritt A."/>
            <person name="Yoshinaga Y."/>
            <person name="Zwiers L.-H."/>
            <person name="Turgeon B."/>
            <person name="Goodwin S."/>
            <person name="Spatafora J."/>
            <person name="Crous P."/>
            <person name="Grigoriev I."/>
        </authorList>
    </citation>
    <scope>NUCLEOTIDE SEQUENCE</scope>
    <source>
        <strain evidence="2">CBS 107.79</strain>
    </source>
</reference>
<sequence>MSGCSLVANELVAQINGQIPVFQYTKSHADGFFGIQMTYLRTASTCYSSLYGTPAFTPVIQNTAAGYTKTCRFLTAPLYTGIFCTAAPLSAIPDGPLTVTFRGFTGPAATAPIPFTASFGPSPGPVTSTVTARVTQRITQTSIVAGGYASTSTVNGGFAATTTAPGGPSSTVTVYAPNTTITSINTVNGTTTATTTKTNTVSSCPSSSAPVIVPSSSPVAPSAAFPSCPQDDGRPFSTSSGDFIIECGIDRYDNDIGVAYGRRTFAECIDACALVPACVDVSYNGDCYLKSGIGAPNKNSAVWGARMASPPASIPSTTEAPATSAPATPIYPQTITVTTTVASMPYNYQGTAAPVANPRCPTDDQATYVSSCGAQYVIECAVDRYGADLPNGFSYESSLADCINDCDKTAGCVDVSWIVTGSCYKKGSIAPIRKNQDIFGARQISGCTNSPKLKLHRKRVVRNELPKAPLEKLEKKFSKLQKRGIAYGPDVTWTTGTATVTSMDTSLSTVTVTTTAAPSGVTTITLAPAGITTTTNAPSGITTTTSYTASTTVVNTTNYVTSTATVLAPAVTMCPA</sequence>
<dbReference type="Pfam" id="PF14295">
    <property type="entry name" value="PAN_4"/>
    <property type="match status" value="2"/>
</dbReference>
<feature type="domain" description="Apple" evidence="1">
    <location>
        <begin position="382"/>
        <end position="425"/>
    </location>
</feature>
<dbReference type="InterPro" id="IPR003609">
    <property type="entry name" value="Pan_app"/>
</dbReference>
<proteinExistence type="predicted"/>
<evidence type="ECO:0000259" key="1">
    <source>
        <dbReference type="Pfam" id="PF14295"/>
    </source>
</evidence>
<accession>A0A6A5UKT2</accession>
<dbReference type="OrthoDB" id="160645at2759"/>
<gene>
    <name evidence="2" type="ORF">BU23DRAFT_25044</name>
</gene>
<dbReference type="EMBL" id="ML976762">
    <property type="protein sequence ID" value="KAF1965445.1"/>
    <property type="molecule type" value="Genomic_DNA"/>
</dbReference>
<feature type="domain" description="Apple" evidence="1">
    <location>
        <begin position="250"/>
        <end position="287"/>
    </location>
</feature>